<organism evidence="15 16">
    <name type="scientific">Elysia crispata</name>
    <name type="common">lettuce slug</name>
    <dbReference type="NCBI Taxonomy" id="231223"/>
    <lineage>
        <taxon>Eukaryota</taxon>
        <taxon>Metazoa</taxon>
        <taxon>Spiralia</taxon>
        <taxon>Lophotrochozoa</taxon>
        <taxon>Mollusca</taxon>
        <taxon>Gastropoda</taxon>
        <taxon>Heterobranchia</taxon>
        <taxon>Euthyneura</taxon>
        <taxon>Panpulmonata</taxon>
        <taxon>Sacoglossa</taxon>
        <taxon>Placobranchoidea</taxon>
        <taxon>Plakobranchidae</taxon>
        <taxon>Elysia</taxon>
    </lineage>
</organism>
<evidence type="ECO:0000259" key="14">
    <source>
        <dbReference type="PROSITE" id="PS50262"/>
    </source>
</evidence>
<dbReference type="Proteomes" id="UP001283361">
    <property type="component" value="Unassembled WGS sequence"/>
</dbReference>
<evidence type="ECO:0000256" key="7">
    <source>
        <dbReference type="ARBA" id="ARBA00023157"/>
    </source>
</evidence>
<evidence type="ECO:0000256" key="4">
    <source>
        <dbReference type="ARBA" id="ARBA00022989"/>
    </source>
</evidence>
<keyword evidence="16" id="KW-1185">Reference proteome</keyword>
<keyword evidence="10 11" id="KW-0807">Transducer</keyword>
<dbReference type="PANTHER" id="PTHR24243:SF208">
    <property type="entry name" value="PYROKININ-1 RECEPTOR"/>
    <property type="match status" value="1"/>
</dbReference>
<dbReference type="InterPro" id="IPR017452">
    <property type="entry name" value="GPCR_Rhodpsn_7TM"/>
</dbReference>
<feature type="compositionally biased region" description="Polar residues" evidence="12">
    <location>
        <begin position="433"/>
        <end position="449"/>
    </location>
</feature>
<name>A0AAE1A9C5_9GAST</name>
<feature type="transmembrane region" description="Helical" evidence="13">
    <location>
        <begin position="138"/>
        <end position="165"/>
    </location>
</feature>
<evidence type="ECO:0000256" key="2">
    <source>
        <dbReference type="ARBA" id="ARBA00022475"/>
    </source>
</evidence>
<dbReference type="PROSITE" id="PS00237">
    <property type="entry name" value="G_PROTEIN_RECEP_F1_1"/>
    <property type="match status" value="1"/>
</dbReference>
<feature type="domain" description="G-protein coupled receptors family 1 profile" evidence="14">
    <location>
        <begin position="13"/>
        <end position="258"/>
    </location>
</feature>
<dbReference type="PROSITE" id="PS50262">
    <property type="entry name" value="G_PROTEIN_RECEP_F1_2"/>
    <property type="match status" value="1"/>
</dbReference>
<sequence length="541" mass="60157">MTQLNTPKFSQKSDIEVFSTALPPELYSIWEAYPWKFGLTFCLLKSYLNELTPYSSVLTITAFTVERYLAICHPLKEQRGSRQARALRCVLSVWIVSALCALPYPVHTRVFPWVVNPVNKKPITASLVCNIPARWLQIIIYCFQVSTFVFFVLPMVVITIMYLMIGMRLRNTALASDVMSQTQSKTVATRARRAVIRMLAAVVVAFFVCWAPFHAQRLMTVYIKQDQWTPELLTLQSHLFYVSGVLYFLSCTINPILYNLLSRKFRQAFKRTLCRCCLGFDVNSIPVLYRLKAKFVNGGGAPSGAGLAARGDGGDDVGNALLGVRGPAHRLYTKPACFRWAAERGVDIYLAQVVPAGDADGGGNHFNTHGCRASSRRYKLNAQPSTKETTCAGRDSSSSSAHAHSDGRLHRICRHKYCPTARAAFGAGLTPPSVRTQSTSSGMRQQQLMTPPVSALTPTRHYSGDKSPKSIAVNAHGMFDTVDAITPFNNNKNNNNNNNRCRTVRLIQSHANVTHCLKTNTRNAKQNCSKTKCRTSAAFSY</sequence>
<dbReference type="PRINTS" id="PR01565">
    <property type="entry name" value="NEUROMEDINUR"/>
</dbReference>
<evidence type="ECO:0000256" key="11">
    <source>
        <dbReference type="RuleBase" id="RU000688"/>
    </source>
</evidence>
<dbReference type="GO" id="GO:0001607">
    <property type="term" value="F:neuromedin U receptor activity"/>
    <property type="evidence" value="ECO:0007669"/>
    <property type="project" value="InterPro"/>
</dbReference>
<keyword evidence="9" id="KW-0325">Glycoprotein</keyword>
<dbReference type="InterPro" id="IPR000276">
    <property type="entry name" value="GPCR_Rhodpsn"/>
</dbReference>
<comment type="similarity">
    <text evidence="11">Belongs to the G-protein coupled receptor 1 family.</text>
</comment>
<evidence type="ECO:0000313" key="16">
    <source>
        <dbReference type="Proteomes" id="UP001283361"/>
    </source>
</evidence>
<evidence type="ECO:0000256" key="1">
    <source>
        <dbReference type="ARBA" id="ARBA00004651"/>
    </source>
</evidence>
<evidence type="ECO:0000256" key="13">
    <source>
        <dbReference type="SAM" id="Phobius"/>
    </source>
</evidence>
<dbReference type="EMBL" id="JAWDGP010002360">
    <property type="protein sequence ID" value="KAK3783725.1"/>
    <property type="molecule type" value="Genomic_DNA"/>
</dbReference>
<gene>
    <name evidence="15" type="ORF">RRG08_025348</name>
</gene>
<comment type="caution">
    <text evidence="15">The sequence shown here is derived from an EMBL/GenBank/DDBJ whole genome shotgun (WGS) entry which is preliminary data.</text>
</comment>
<evidence type="ECO:0000313" key="15">
    <source>
        <dbReference type="EMBL" id="KAK3783725.1"/>
    </source>
</evidence>
<feature type="transmembrane region" description="Helical" evidence="13">
    <location>
        <begin position="194"/>
        <end position="213"/>
    </location>
</feature>
<keyword evidence="8 11" id="KW-0675">Receptor</keyword>
<dbReference type="InterPro" id="IPR005390">
    <property type="entry name" value="NeuromedU_rcpt"/>
</dbReference>
<accession>A0AAE1A9C5</accession>
<dbReference type="GO" id="GO:0005886">
    <property type="term" value="C:plasma membrane"/>
    <property type="evidence" value="ECO:0007669"/>
    <property type="project" value="UniProtKB-SubCell"/>
</dbReference>
<keyword evidence="6 13" id="KW-0472">Membrane</keyword>
<feature type="region of interest" description="Disordered" evidence="12">
    <location>
        <begin position="429"/>
        <end position="466"/>
    </location>
</feature>
<keyword evidence="2" id="KW-1003">Cell membrane</keyword>
<keyword evidence="5 11" id="KW-0297">G-protein coupled receptor</keyword>
<dbReference type="PANTHER" id="PTHR24243">
    <property type="entry name" value="G-PROTEIN COUPLED RECEPTOR"/>
    <property type="match status" value="1"/>
</dbReference>
<evidence type="ECO:0000256" key="6">
    <source>
        <dbReference type="ARBA" id="ARBA00023136"/>
    </source>
</evidence>
<keyword evidence="4 13" id="KW-1133">Transmembrane helix</keyword>
<dbReference type="PRINTS" id="PR00237">
    <property type="entry name" value="GPCRRHODOPSN"/>
</dbReference>
<protein>
    <recommendedName>
        <fullName evidence="14">G-protein coupled receptors family 1 profile domain-containing protein</fullName>
    </recommendedName>
</protein>
<evidence type="ECO:0000256" key="9">
    <source>
        <dbReference type="ARBA" id="ARBA00023180"/>
    </source>
</evidence>
<evidence type="ECO:0000256" key="3">
    <source>
        <dbReference type="ARBA" id="ARBA00022692"/>
    </source>
</evidence>
<reference evidence="15" key="1">
    <citation type="journal article" date="2023" name="G3 (Bethesda)">
        <title>A reference genome for the long-term kleptoplast-retaining sea slug Elysia crispata morphotype clarki.</title>
        <authorList>
            <person name="Eastman K.E."/>
            <person name="Pendleton A.L."/>
            <person name="Shaikh M.A."/>
            <person name="Suttiyut T."/>
            <person name="Ogas R."/>
            <person name="Tomko P."/>
            <person name="Gavelis G."/>
            <person name="Widhalm J.R."/>
            <person name="Wisecaver J.H."/>
        </authorList>
    </citation>
    <scope>NUCLEOTIDE SEQUENCE</scope>
    <source>
        <strain evidence="15">ECLA1</strain>
    </source>
</reference>
<evidence type="ECO:0000256" key="5">
    <source>
        <dbReference type="ARBA" id="ARBA00023040"/>
    </source>
</evidence>
<evidence type="ECO:0000256" key="12">
    <source>
        <dbReference type="SAM" id="MobiDB-lite"/>
    </source>
</evidence>
<dbReference type="Pfam" id="PF00001">
    <property type="entry name" value="7tm_1"/>
    <property type="match status" value="1"/>
</dbReference>
<dbReference type="SUPFAM" id="SSF81321">
    <property type="entry name" value="Family A G protein-coupled receptor-like"/>
    <property type="match status" value="1"/>
</dbReference>
<dbReference type="Gene3D" id="1.20.1070.10">
    <property type="entry name" value="Rhodopsin 7-helix transmembrane proteins"/>
    <property type="match status" value="1"/>
</dbReference>
<comment type="subcellular location">
    <subcellularLocation>
        <location evidence="1">Cell membrane</location>
        <topology evidence="1">Multi-pass membrane protein</topology>
    </subcellularLocation>
</comment>
<feature type="transmembrane region" description="Helical" evidence="13">
    <location>
        <begin position="239"/>
        <end position="261"/>
    </location>
</feature>
<proteinExistence type="inferred from homology"/>
<keyword evidence="3 11" id="KW-0812">Transmembrane</keyword>
<evidence type="ECO:0000256" key="10">
    <source>
        <dbReference type="ARBA" id="ARBA00023224"/>
    </source>
</evidence>
<keyword evidence="7" id="KW-1015">Disulfide bond</keyword>
<dbReference type="AlphaFoldDB" id="A0AAE1A9C5"/>
<feature type="region of interest" description="Disordered" evidence="12">
    <location>
        <begin position="378"/>
        <end position="406"/>
    </location>
</feature>
<evidence type="ECO:0000256" key="8">
    <source>
        <dbReference type="ARBA" id="ARBA00023170"/>
    </source>
</evidence>
<feature type="transmembrane region" description="Helical" evidence="13">
    <location>
        <begin position="86"/>
        <end position="106"/>
    </location>
</feature>
<feature type="compositionally biased region" description="Low complexity" evidence="12">
    <location>
        <begin position="393"/>
        <end position="402"/>
    </location>
</feature>